<dbReference type="OMA" id="EFFFMTN"/>
<dbReference type="Gene3D" id="2.30.39.10">
    <property type="entry name" value="Alpha-1-antitrypsin, domain 1"/>
    <property type="match status" value="1"/>
</dbReference>
<protein>
    <submittedName>
        <fullName evidence="7">Estrogen-regulated protein EP45, putative</fullName>
    </submittedName>
</protein>
<dbReference type="EMBL" id="AAZO01003379">
    <property type="status" value="NOT_ANNOTATED_CDS"/>
    <property type="molecule type" value="Genomic_DNA"/>
</dbReference>
<organism>
    <name type="scientific">Pediculus humanus subsp. corporis</name>
    <name type="common">Body louse</name>
    <dbReference type="NCBI Taxonomy" id="121224"/>
    <lineage>
        <taxon>Eukaryota</taxon>
        <taxon>Metazoa</taxon>
        <taxon>Ecdysozoa</taxon>
        <taxon>Arthropoda</taxon>
        <taxon>Hexapoda</taxon>
        <taxon>Insecta</taxon>
        <taxon>Pterygota</taxon>
        <taxon>Neoptera</taxon>
        <taxon>Paraneoptera</taxon>
        <taxon>Psocodea</taxon>
        <taxon>Troctomorpha</taxon>
        <taxon>Phthiraptera</taxon>
        <taxon>Anoplura</taxon>
        <taxon>Pediculidae</taxon>
        <taxon>Pediculus</taxon>
    </lineage>
</organism>
<gene>
    <name evidence="8" type="primary">8229657</name>
    <name evidence="7" type="ORF">Phum_PHUM291190</name>
</gene>
<dbReference type="InterPro" id="IPR023796">
    <property type="entry name" value="Serpin_dom"/>
</dbReference>
<dbReference type="RefSeq" id="XP_002427028.1">
    <property type="nucleotide sequence ID" value="XM_002426983.1"/>
</dbReference>
<evidence type="ECO:0000313" key="8">
    <source>
        <dbReference type="EnsemblMetazoa" id="PHUM291190-PA"/>
    </source>
</evidence>
<feature type="signal peptide" evidence="5">
    <location>
        <begin position="1"/>
        <end position="18"/>
    </location>
</feature>
<dbReference type="EMBL" id="DS235277">
    <property type="protein sequence ID" value="EEB14290.1"/>
    <property type="molecule type" value="Genomic_DNA"/>
</dbReference>
<dbReference type="KEGG" id="phu:Phum_PHUM291190"/>
<dbReference type="InterPro" id="IPR042178">
    <property type="entry name" value="Serpin_sf_1"/>
</dbReference>
<dbReference type="Gene3D" id="3.30.497.10">
    <property type="entry name" value="Antithrombin, subunit I, domain 2"/>
    <property type="match status" value="2"/>
</dbReference>
<dbReference type="PANTHER" id="PTHR11461">
    <property type="entry name" value="SERINE PROTEASE INHIBITOR, SERPIN"/>
    <property type="match status" value="1"/>
</dbReference>
<feature type="compositionally biased region" description="Basic and acidic residues" evidence="4">
    <location>
        <begin position="204"/>
        <end position="221"/>
    </location>
</feature>
<dbReference type="Pfam" id="PF00079">
    <property type="entry name" value="Serpin"/>
    <property type="match status" value="2"/>
</dbReference>
<feature type="chain" id="PRO_5011412528" evidence="5">
    <location>
        <begin position="19"/>
        <end position="696"/>
    </location>
</feature>
<dbReference type="InterPro" id="IPR000215">
    <property type="entry name" value="Serpin_fam"/>
</dbReference>
<evidence type="ECO:0000313" key="7">
    <source>
        <dbReference type="EMBL" id="EEB14290.1"/>
    </source>
</evidence>
<dbReference type="SMART" id="SM00093">
    <property type="entry name" value="SERPIN"/>
    <property type="match status" value="1"/>
</dbReference>
<dbReference type="InterPro" id="IPR042185">
    <property type="entry name" value="Serpin_sf_2"/>
</dbReference>
<accession>E0VLN4</accession>
<evidence type="ECO:0000259" key="6">
    <source>
        <dbReference type="SMART" id="SM00093"/>
    </source>
</evidence>
<dbReference type="GO" id="GO:0005615">
    <property type="term" value="C:extracellular space"/>
    <property type="evidence" value="ECO:0007669"/>
    <property type="project" value="InterPro"/>
</dbReference>
<evidence type="ECO:0000256" key="2">
    <source>
        <dbReference type="ARBA" id="ARBA00022900"/>
    </source>
</evidence>
<feature type="compositionally biased region" description="Basic and acidic residues" evidence="4">
    <location>
        <begin position="261"/>
        <end position="397"/>
    </location>
</feature>
<reference evidence="7" key="2">
    <citation type="submission" date="2007-04" db="EMBL/GenBank/DDBJ databases">
        <title>The genome of the human body louse.</title>
        <authorList>
            <consortium name="The Human Body Louse Genome Consortium"/>
            <person name="Kirkness E."/>
            <person name="Walenz B."/>
            <person name="Hass B."/>
            <person name="Bruggner R."/>
            <person name="Strausberg R."/>
        </authorList>
    </citation>
    <scope>NUCLEOTIDE SEQUENCE</scope>
    <source>
        <strain evidence="7">USDA</strain>
    </source>
</reference>
<evidence type="ECO:0000256" key="3">
    <source>
        <dbReference type="RuleBase" id="RU000411"/>
    </source>
</evidence>
<sequence>MNGIFKFFILGFIPTLSCYPFDENKIQTGRENFIGKGTNEIATALLQGYVGKEENMVYSPFGYSAILAVFSEGANGPSRDEIANALHFPKDVEKVRKGYQRILERFVEKKSSNFPEFKNWFYIYKNYTMNEDLQNILRKYYLTEVKFVERPEEFMKEADKTSITDKIIENKNSESSTSENNNMEDNGELEANENLIKSSTGVDGNEKKPEGENMESMKDEKEKLVEMIEQKETEKKEEKDKLMEMEKEKKKLVGMEEEKKKLVEMDESKEKEMEKKEEKDKLMEMKEEKKKLVGMNENKEKETEKKEEKDEMMMETKEKMNKLSVEMEKSENEKAKTKVESEKMKDEILGRSEETESKEKTENIVKNKNDESKTTEKENVDEEKKSETNLQEEEKMSESNNKNMGKTDEEQQKDEKKPATPTTTTTSEPEIEEMKPIKTSAQMGGMPMEHFSGMTDSSIKIKGNETKPQMIIFNGLYYKGEWEVPFEKKPADNSRVFYKSENEKIFVSTIHSQGLFYSGEITNLDCKAIELPYKGGRYSLLILVPQSRDGLTKLISDLSGYPLESIYDQLQEKLVDVSLPCFEINTISKPISSLRKLGVQNVTSIFNPETADLSKISHPNSGLYVEELVQMVTFKVEANYSKANFLTASIASSRSNVQVFQVNQPFLFYLRDTIEDLTIVNGKVIDPTPKPSFYFS</sequence>
<dbReference type="PANTHER" id="PTHR11461:SF292">
    <property type="entry name" value="SERPIN 100A"/>
    <property type="match status" value="1"/>
</dbReference>
<feature type="compositionally biased region" description="Basic and acidic residues" evidence="4">
    <location>
        <begin position="405"/>
        <end position="418"/>
    </location>
</feature>
<dbReference type="AlphaFoldDB" id="E0VLN4"/>
<reference evidence="7" key="1">
    <citation type="submission" date="2007-04" db="EMBL/GenBank/DDBJ databases">
        <title>Annotation of Pediculus humanus corporis strain USDA.</title>
        <authorList>
            <person name="Kirkness E."/>
            <person name="Hannick L."/>
            <person name="Hass B."/>
            <person name="Bruggner R."/>
            <person name="Lawson D."/>
            <person name="Bidwell S."/>
            <person name="Joardar V."/>
            <person name="Caler E."/>
            <person name="Walenz B."/>
            <person name="Inman J."/>
            <person name="Schobel S."/>
            <person name="Galinsky K."/>
            <person name="Amedeo P."/>
            <person name="Strausberg R."/>
        </authorList>
    </citation>
    <scope>NUCLEOTIDE SEQUENCE</scope>
    <source>
        <strain evidence="7">USDA</strain>
    </source>
</reference>
<keyword evidence="2" id="KW-0722">Serine protease inhibitor</keyword>
<reference evidence="8" key="3">
    <citation type="submission" date="2021-02" db="UniProtKB">
        <authorList>
            <consortium name="EnsemblMetazoa"/>
        </authorList>
    </citation>
    <scope>IDENTIFICATION</scope>
    <source>
        <strain evidence="8">USDA</strain>
    </source>
</reference>
<feature type="region of interest" description="Disordered" evidence="4">
    <location>
        <begin position="261"/>
        <end position="437"/>
    </location>
</feature>
<dbReference type="Proteomes" id="UP000009046">
    <property type="component" value="Unassembled WGS sequence"/>
</dbReference>
<feature type="compositionally biased region" description="Low complexity" evidence="4">
    <location>
        <begin position="173"/>
        <end position="184"/>
    </location>
</feature>
<dbReference type="HOGENOM" id="CLU_377825_0_0_1"/>
<name>E0VLN4_PEDHC</name>
<dbReference type="FunCoup" id="E0VLN4">
    <property type="interactions" value="14"/>
</dbReference>
<feature type="region of interest" description="Disordered" evidence="4">
    <location>
        <begin position="165"/>
        <end position="221"/>
    </location>
</feature>
<keyword evidence="9" id="KW-1185">Reference proteome</keyword>
<feature type="domain" description="Serpin" evidence="6">
    <location>
        <begin position="43"/>
        <end position="687"/>
    </location>
</feature>
<dbReference type="InParanoid" id="E0VLN4"/>
<dbReference type="CTD" id="8229657"/>
<dbReference type="GeneID" id="8229657"/>
<dbReference type="PROSITE" id="PS00284">
    <property type="entry name" value="SERPIN"/>
    <property type="match status" value="1"/>
</dbReference>
<keyword evidence="5" id="KW-0732">Signal</keyword>
<evidence type="ECO:0000256" key="4">
    <source>
        <dbReference type="SAM" id="MobiDB-lite"/>
    </source>
</evidence>
<dbReference type="InterPro" id="IPR023795">
    <property type="entry name" value="Serpin_CS"/>
</dbReference>
<comment type="similarity">
    <text evidence="3">Belongs to the serpin family.</text>
</comment>
<dbReference type="SUPFAM" id="SSF56574">
    <property type="entry name" value="Serpins"/>
    <property type="match status" value="1"/>
</dbReference>
<dbReference type="GO" id="GO:0004867">
    <property type="term" value="F:serine-type endopeptidase inhibitor activity"/>
    <property type="evidence" value="ECO:0007669"/>
    <property type="project" value="UniProtKB-KW"/>
</dbReference>
<dbReference type="InterPro" id="IPR036186">
    <property type="entry name" value="Serpin_sf"/>
</dbReference>
<dbReference type="OrthoDB" id="10063692at2759"/>
<dbReference type="EnsemblMetazoa" id="PHUM291190-RA">
    <property type="protein sequence ID" value="PHUM291190-PA"/>
    <property type="gene ID" value="PHUM291190"/>
</dbReference>
<keyword evidence="1" id="KW-0646">Protease inhibitor</keyword>
<feature type="compositionally biased region" description="Low complexity" evidence="4">
    <location>
        <begin position="419"/>
        <end position="428"/>
    </location>
</feature>
<evidence type="ECO:0000256" key="5">
    <source>
        <dbReference type="SAM" id="SignalP"/>
    </source>
</evidence>
<dbReference type="eggNOG" id="KOG2392">
    <property type="taxonomic scope" value="Eukaryota"/>
</dbReference>
<dbReference type="CDD" id="cd00172">
    <property type="entry name" value="serpin"/>
    <property type="match status" value="1"/>
</dbReference>
<evidence type="ECO:0000256" key="1">
    <source>
        <dbReference type="ARBA" id="ARBA00022690"/>
    </source>
</evidence>
<proteinExistence type="inferred from homology"/>
<evidence type="ECO:0000313" key="9">
    <source>
        <dbReference type="Proteomes" id="UP000009046"/>
    </source>
</evidence>
<dbReference type="VEuPathDB" id="VectorBase:PHUM291190"/>